<geneLocation type="plasmid" evidence="3 4">
    <name>pHGLR2</name>
</geneLocation>
<feature type="domain" description="ChsH2 rubredoxin-like zinc ribbon" evidence="2">
    <location>
        <begin position="392"/>
        <end position="422"/>
    </location>
</feature>
<dbReference type="InterPro" id="IPR016039">
    <property type="entry name" value="Thiolase-like"/>
</dbReference>
<protein>
    <submittedName>
        <fullName evidence="3">UPF0219 family protein</fullName>
    </submittedName>
</protein>
<reference evidence="3" key="1">
    <citation type="journal article" date="2021" name="Front. Microbiol.">
        <title>Cellular and Genomic Properties of Haloferax gibbonsii LR2-5, the Host of Euryarchaeal Virus HFTV1.</title>
        <authorList>
            <person name="Tittes C."/>
            <person name="Schwarzer S."/>
            <person name="Pfeiffer F."/>
            <person name="Dyall-Smith M."/>
            <person name="Rodriguez-Franco M."/>
            <person name="Oksanen H.M."/>
            <person name="Quax T.E.F."/>
        </authorList>
    </citation>
    <scope>NUCLEOTIDE SEQUENCE</scope>
    <source>
        <strain evidence="3">LR2-5</strain>
    </source>
</reference>
<name>A0A871BLG0_HALGI</name>
<dbReference type="InterPro" id="IPR022002">
    <property type="entry name" value="ChsH2_Znr"/>
</dbReference>
<evidence type="ECO:0000313" key="4">
    <source>
        <dbReference type="Proteomes" id="UP000663064"/>
    </source>
</evidence>
<evidence type="ECO:0000256" key="1">
    <source>
        <dbReference type="ARBA" id="ARBA00023229"/>
    </source>
</evidence>
<dbReference type="AlphaFoldDB" id="A0A871BLG0"/>
<gene>
    <name evidence="3" type="ORF">HfgLR_23910</name>
</gene>
<dbReference type="GO" id="GO:0008299">
    <property type="term" value="P:isoprenoid biosynthetic process"/>
    <property type="evidence" value="ECO:0007669"/>
    <property type="project" value="UniProtKB-KW"/>
</dbReference>
<dbReference type="GeneID" id="59461487"/>
<dbReference type="InterPro" id="IPR012340">
    <property type="entry name" value="NA-bd_OB-fold"/>
</dbReference>
<dbReference type="Gene3D" id="6.10.30.10">
    <property type="match status" value="1"/>
</dbReference>
<dbReference type="Proteomes" id="UP000663064">
    <property type="component" value="Plasmid pHGLR2"/>
</dbReference>
<accession>A0A871BLG0</accession>
<keyword evidence="1" id="KW-0414">Isoprene biosynthesis</keyword>
<proteinExistence type="predicted"/>
<dbReference type="GO" id="GO:0016746">
    <property type="term" value="F:acyltransferase activity"/>
    <property type="evidence" value="ECO:0007669"/>
    <property type="project" value="InterPro"/>
</dbReference>
<sequence>MSADDSARATPGIAGVGAYVPRLSLPASAYREAWGKGGAPGVERVAVADADEDTLTMATEAGRRALDAAGVDASDIGHLAFVTTTPPNDEEESAVRLVSLLGVDPSVPTRQFGGSTRAGAVALAATVEATRGSDAGAGTGSGGPALVVVADSPRGAPESDEAAGAGAGAAALVLTDDAPLAVDAVGEFGDPAPGTRFRGFGSAETESIGVTQYERGAYTRAVGGAVEALGIDVAELDPDAVALTAPDGKLPYRAAAALGVEPARIAAGTVVSRTGDTGAAGPFLGLASALADSEDDAAGDESNGRSPATSVLLVGYGGGAGATALALSTRASDAASATSATSATSAVPVEAALDGDVELTYAEALRRRGTITGGEPAGGGAYVSVPTWKRTIPQRHRLVAGECTECGALSFPPEGACPDCGSLAGYDDATLPGTGTVEAATAIGQGGAPPEFVEQQQRAGSFPVAVVAFDGPGGEGDEADGRAVSAPAQVVHSPAGTPAIGDRVEAVPRRIYEQEGVVRYGFKVVPTEARRE</sequence>
<evidence type="ECO:0000259" key="2">
    <source>
        <dbReference type="Pfam" id="PF12172"/>
    </source>
</evidence>
<dbReference type="Pfam" id="PF12172">
    <property type="entry name" value="zf-ChsH2"/>
    <property type="match status" value="1"/>
</dbReference>
<keyword evidence="3" id="KW-0614">Plasmid</keyword>
<organism evidence="3 4">
    <name type="scientific">Haloferax gibbonsii</name>
    <dbReference type="NCBI Taxonomy" id="35746"/>
    <lineage>
        <taxon>Archaea</taxon>
        <taxon>Methanobacteriati</taxon>
        <taxon>Methanobacteriota</taxon>
        <taxon>Stenosarchaea group</taxon>
        <taxon>Halobacteria</taxon>
        <taxon>Halobacteriales</taxon>
        <taxon>Haloferacaceae</taxon>
        <taxon>Haloferax</taxon>
    </lineage>
</organism>
<dbReference type="Gene3D" id="3.40.47.10">
    <property type="match status" value="1"/>
</dbReference>
<dbReference type="EMBL" id="CP063207">
    <property type="protein sequence ID" value="QOS13967.1"/>
    <property type="molecule type" value="Genomic_DNA"/>
</dbReference>
<dbReference type="SUPFAM" id="SSF53901">
    <property type="entry name" value="Thiolase-like"/>
    <property type="match status" value="2"/>
</dbReference>
<dbReference type="SUPFAM" id="SSF50249">
    <property type="entry name" value="Nucleic acid-binding proteins"/>
    <property type="match status" value="1"/>
</dbReference>
<evidence type="ECO:0000313" key="3">
    <source>
        <dbReference type="EMBL" id="QOS13967.1"/>
    </source>
</evidence>
<dbReference type="RefSeq" id="WP_193493958.1">
    <property type="nucleotide sequence ID" value="NZ_CP063207.1"/>
</dbReference>